<proteinExistence type="predicted"/>
<dbReference type="PANTHER" id="PTHR46388:SF2">
    <property type="entry name" value="NHL REPEAT-CONTAINING PROTEIN 2"/>
    <property type="match status" value="1"/>
</dbReference>
<dbReference type="AlphaFoldDB" id="A0A2P2MLK8"/>
<organism evidence="1">
    <name type="scientific">Rhizophora mucronata</name>
    <name type="common">Asiatic mangrove</name>
    <dbReference type="NCBI Taxonomy" id="61149"/>
    <lineage>
        <taxon>Eukaryota</taxon>
        <taxon>Viridiplantae</taxon>
        <taxon>Streptophyta</taxon>
        <taxon>Embryophyta</taxon>
        <taxon>Tracheophyta</taxon>
        <taxon>Spermatophyta</taxon>
        <taxon>Magnoliopsida</taxon>
        <taxon>eudicotyledons</taxon>
        <taxon>Gunneridae</taxon>
        <taxon>Pentapetalae</taxon>
        <taxon>rosids</taxon>
        <taxon>fabids</taxon>
        <taxon>Malpighiales</taxon>
        <taxon>Rhizophoraceae</taxon>
        <taxon>Rhizophora</taxon>
    </lineage>
</organism>
<protein>
    <submittedName>
        <fullName evidence="1">NHL repeat-containing protein 2 isoform X1</fullName>
    </submittedName>
</protein>
<dbReference type="PANTHER" id="PTHR46388">
    <property type="entry name" value="NHL REPEAT-CONTAINING PROTEIN 2"/>
    <property type="match status" value="1"/>
</dbReference>
<evidence type="ECO:0000313" key="1">
    <source>
        <dbReference type="EMBL" id="MBX31106.1"/>
    </source>
</evidence>
<dbReference type="EMBL" id="GGEC01050622">
    <property type="protein sequence ID" value="MBX31106.1"/>
    <property type="molecule type" value="Transcribed_RNA"/>
</dbReference>
<reference evidence="1" key="1">
    <citation type="submission" date="2018-02" db="EMBL/GenBank/DDBJ databases">
        <title>Rhizophora mucronata_Transcriptome.</title>
        <authorList>
            <person name="Meera S.P."/>
            <person name="Sreeshan A."/>
            <person name="Augustine A."/>
        </authorList>
    </citation>
    <scope>NUCLEOTIDE SEQUENCE</scope>
    <source>
        <tissue evidence="1">Leaf</tissue>
    </source>
</reference>
<sequence length="106" mass="11763">MQEARSKFVVEMEPKDAMLIDPSDGYLSPEGTAVLHFRRSSASASTGRINCKVYYCKEDEVCLYQPLVFEVPFQEEIPGAAPSEITLAYLVKPKASTSSLQLSITR</sequence>
<name>A0A2P2MLK8_RHIMU</name>
<accession>A0A2P2MLK8</accession>